<comment type="caution">
    <text evidence="5">The sequence shown here is derived from an EMBL/GenBank/DDBJ whole genome shotgun (WGS) entry which is preliminary data.</text>
</comment>
<organism evidence="5 6">
    <name type="scientific">Candidatus Amulumruptor caecigallinarius</name>
    <dbReference type="NCBI Taxonomy" id="2109911"/>
    <lineage>
        <taxon>Bacteria</taxon>
        <taxon>Pseudomonadati</taxon>
        <taxon>Bacteroidota</taxon>
        <taxon>Bacteroidia</taxon>
        <taxon>Bacteroidales</taxon>
        <taxon>Muribaculaceae</taxon>
        <taxon>Candidatus Amulumruptor</taxon>
    </lineage>
</organism>
<reference evidence="5" key="1">
    <citation type="journal article" date="2021" name="PeerJ">
        <title>Extensive microbial diversity within the chicken gut microbiome revealed by metagenomics and culture.</title>
        <authorList>
            <person name="Gilroy R."/>
            <person name="Ravi A."/>
            <person name="Getino M."/>
            <person name="Pursley I."/>
            <person name="Horton D.L."/>
            <person name="Alikhan N.F."/>
            <person name="Baker D."/>
            <person name="Gharbi K."/>
            <person name="Hall N."/>
            <person name="Watson M."/>
            <person name="Adriaenssens E.M."/>
            <person name="Foster-Nyarko E."/>
            <person name="Jarju S."/>
            <person name="Secka A."/>
            <person name="Antonio M."/>
            <person name="Oren A."/>
            <person name="Chaudhuri R.R."/>
            <person name="La Ragione R."/>
            <person name="Hildebrand F."/>
            <person name="Pallen M.J."/>
        </authorList>
    </citation>
    <scope>NUCLEOTIDE SEQUENCE</scope>
    <source>
        <strain evidence="5">4100</strain>
    </source>
</reference>
<sequence length="993" mass="108388">MRKMMLTLLAGSSMLVSGASTADLNLADAEGYLSRGRMMWADRNYEGCLDQMLNVVKLSPTPGQQEEAERYMALAILGLGDDEALPMLEAWLRKYPSSVHRQEMMKAVGDVYFNTGSYREAVDRYAEVNPDALTGSQAGDMLYRQAYSLLMLGDYDSASARFNDLTADSRYSNAARYYIAYIAYARKDYHEALRLFKQVDTSAAPGASAPYYMAQIYFMQGDYSDALASARRAIAANLIPSFSTESRRIAGESLYAMGNMEEAVPYLWDYAAKAKDPAPSAYYILGIDEWNRGDYDAAGKLFQQAVNDDNAMGQSAYLYLGQTYLKQGNTNSALMAFQKAYGMTYDPATRETAFYNYAVAKSNGGKAPFENSAAIFEDFIASYPDSRYAPAVQRHIVSGYLANGNYDKAVEVADRFKNPTSEVHAAKQRALLGLAVDEINDGNPSAALSHLQTLQSVDGGSDAVSHEARIWEGECYTQLSQPSEAATAYSAYLSGAATDDPNRGLALYNLGYARYQLQDYSAAQSDLTKALNTGMLDSRLSADARNRIADCLYYDKKYSQAMAQYRSAAETSPSTADYSLYQAAVMKGLMGDNKSKITELDAMMASFPESPYVAEALLEKASAQTALSQTSQANATYSRLLKEYPLTAQGRRAALILAINAQTDKDPAKAVDAYKSVIKAYPSSDEARVAADDLKQLMADAGKLDDYVAFMESIPGAPSVDKADIDRSAFQAAEKAYVQTGNTDALAAYIGRYPGGMFEAEALFYLAENARAKGNTEEAVEFSSRLVNTYPKSTVAEDARVILADGLLSQGNGEQALEEYKELSQSASSPRNVLAARMGIMTNSLQAGDYATVISESDKVLAMTDVPTASLTETRFMRGLALSRTGKVDEAEAEWAKVASQVNDTNGSKSAVYLAQSMLDRGDTKGAIKTINTFIDASPSQPYWLARGFIVLSDALRASGNTFEADLYLKTLRTNYPGKQPDIFLMIDQRLNK</sequence>
<keyword evidence="1" id="KW-0677">Repeat</keyword>
<reference evidence="5" key="2">
    <citation type="submission" date="2021-09" db="EMBL/GenBank/DDBJ databases">
        <authorList>
            <person name="Gilroy R."/>
        </authorList>
    </citation>
    <scope>NUCLEOTIDE SEQUENCE</scope>
    <source>
        <strain evidence="5">4100</strain>
    </source>
</reference>
<dbReference type="PANTHER" id="PTHR45586">
    <property type="entry name" value="TPR REPEAT-CONTAINING PROTEIN PA4667"/>
    <property type="match status" value="1"/>
</dbReference>
<dbReference type="InterPro" id="IPR011990">
    <property type="entry name" value="TPR-like_helical_dom_sf"/>
</dbReference>
<evidence type="ECO:0000313" key="5">
    <source>
        <dbReference type="EMBL" id="HJE40116.1"/>
    </source>
</evidence>
<keyword evidence="4" id="KW-0732">Signal</keyword>
<dbReference type="SMART" id="SM00028">
    <property type="entry name" value="TPR"/>
    <property type="match status" value="10"/>
</dbReference>
<dbReference type="Proteomes" id="UP000711407">
    <property type="component" value="Unassembled WGS sequence"/>
</dbReference>
<evidence type="ECO:0000256" key="3">
    <source>
        <dbReference type="PROSITE-ProRule" id="PRU00339"/>
    </source>
</evidence>
<dbReference type="SUPFAM" id="SSF48452">
    <property type="entry name" value="TPR-like"/>
    <property type="match status" value="4"/>
</dbReference>
<name>A0A921EB70_9BACT</name>
<feature type="repeat" description="TPR" evidence="3">
    <location>
        <begin position="314"/>
        <end position="347"/>
    </location>
</feature>
<evidence type="ECO:0000256" key="2">
    <source>
        <dbReference type="ARBA" id="ARBA00022803"/>
    </source>
</evidence>
<dbReference type="PANTHER" id="PTHR45586:SF1">
    <property type="entry name" value="LIPOPOLYSACCHARIDE ASSEMBLY PROTEIN B"/>
    <property type="match status" value="1"/>
</dbReference>
<protein>
    <submittedName>
        <fullName evidence="5">Tetratricopeptide repeat protein</fullName>
    </submittedName>
</protein>
<dbReference type="InterPro" id="IPR019734">
    <property type="entry name" value="TPR_rpt"/>
</dbReference>
<dbReference type="Pfam" id="PF13174">
    <property type="entry name" value="TPR_6"/>
    <property type="match status" value="3"/>
</dbReference>
<evidence type="ECO:0000256" key="1">
    <source>
        <dbReference type="ARBA" id="ARBA00022737"/>
    </source>
</evidence>
<dbReference type="PROSITE" id="PS50005">
    <property type="entry name" value="TPR"/>
    <property type="match status" value="1"/>
</dbReference>
<feature type="chain" id="PRO_5037542033" evidence="4">
    <location>
        <begin position="23"/>
        <end position="993"/>
    </location>
</feature>
<keyword evidence="2 3" id="KW-0802">TPR repeat</keyword>
<proteinExistence type="predicted"/>
<feature type="signal peptide" evidence="4">
    <location>
        <begin position="1"/>
        <end position="22"/>
    </location>
</feature>
<evidence type="ECO:0000256" key="4">
    <source>
        <dbReference type="SAM" id="SignalP"/>
    </source>
</evidence>
<dbReference type="AlphaFoldDB" id="A0A921EB70"/>
<dbReference type="Pfam" id="PF13432">
    <property type="entry name" value="TPR_16"/>
    <property type="match status" value="5"/>
</dbReference>
<gene>
    <name evidence="5" type="ORF">K8V47_10240</name>
</gene>
<dbReference type="EMBL" id="DYXT01000056">
    <property type="protein sequence ID" value="HJE40116.1"/>
    <property type="molecule type" value="Genomic_DNA"/>
</dbReference>
<dbReference type="Gene3D" id="1.25.40.10">
    <property type="entry name" value="Tetratricopeptide repeat domain"/>
    <property type="match status" value="9"/>
</dbReference>
<dbReference type="InterPro" id="IPR051012">
    <property type="entry name" value="CellSynth/LPSAsmb/PSIAsmb"/>
</dbReference>
<accession>A0A921EB70</accession>
<evidence type="ECO:0000313" key="6">
    <source>
        <dbReference type="Proteomes" id="UP000711407"/>
    </source>
</evidence>